<dbReference type="GO" id="GO:0003677">
    <property type="term" value="F:DNA binding"/>
    <property type="evidence" value="ECO:0007669"/>
    <property type="project" value="InterPro"/>
</dbReference>
<dbReference type="CDD" id="cd00093">
    <property type="entry name" value="HTH_XRE"/>
    <property type="match status" value="1"/>
</dbReference>
<dbReference type="InterPro" id="IPR010982">
    <property type="entry name" value="Lambda_DNA-bd_dom_sf"/>
</dbReference>
<feature type="domain" description="HTH cro/C1-type" evidence="1">
    <location>
        <begin position="1"/>
        <end position="52"/>
    </location>
</feature>
<dbReference type="SMART" id="SM00530">
    <property type="entry name" value="HTH_XRE"/>
    <property type="match status" value="1"/>
</dbReference>
<dbReference type="Pfam" id="PF01381">
    <property type="entry name" value="HTH_3"/>
    <property type="match status" value="1"/>
</dbReference>
<name>A0A0S2W0I4_9FIRM</name>
<dbReference type="EMBL" id="QEKK01000001">
    <property type="protein sequence ID" value="PVY60055.1"/>
    <property type="molecule type" value="Genomic_DNA"/>
</dbReference>
<reference evidence="3 5" key="3">
    <citation type="submission" date="2018-04" db="EMBL/GenBank/DDBJ databases">
        <title>Genomic Encyclopedia of Type Strains, Phase IV (KMG-IV): sequencing the most valuable type-strain genomes for metagenomic binning, comparative biology and taxonomic classification.</title>
        <authorList>
            <person name="Goeker M."/>
        </authorList>
    </citation>
    <scope>NUCLEOTIDE SEQUENCE [LARGE SCALE GENOMIC DNA]</scope>
    <source>
        <strain evidence="3 5">DSM 26588</strain>
    </source>
</reference>
<accession>A0A0S2W0I4</accession>
<dbReference type="Proteomes" id="UP000064844">
    <property type="component" value="Chromosome"/>
</dbReference>
<dbReference type="EMBL" id="CP011307">
    <property type="protein sequence ID" value="ALP92528.1"/>
    <property type="molecule type" value="Genomic_DNA"/>
</dbReference>
<evidence type="ECO:0000313" key="3">
    <source>
        <dbReference type="EMBL" id="PVY60055.1"/>
    </source>
</evidence>
<dbReference type="Gene3D" id="1.10.260.40">
    <property type="entry name" value="lambda repressor-like DNA-binding domains"/>
    <property type="match status" value="1"/>
</dbReference>
<evidence type="ECO:0000259" key="1">
    <source>
        <dbReference type="PROSITE" id="PS50943"/>
    </source>
</evidence>
<protein>
    <submittedName>
        <fullName evidence="3">Helix-turn-helix protein</fullName>
    </submittedName>
</protein>
<dbReference type="KEGG" id="ibu:IB211_00132c"/>
<dbReference type="SUPFAM" id="SSF47413">
    <property type="entry name" value="lambda repressor-like DNA-binding domains"/>
    <property type="match status" value="1"/>
</dbReference>
<dbReference type="AlphaFoldDB" id="A0A0S2W0I4"/>
<organism evidence="2 4">
    <name type="scientific">Intestinimonas butyriciproducens</name>
    <dbReference type="NCBI Taxonomy" id="1297617"/>
    <lineage>
        <taxon>Bacteria</taxon>
        <taxon>Bacillati</taxon>
        <taxon>Bacillota</taxon>
        <taxon>Clostridia</taxon>
        <taxon>Eubacteriales</taxon>
        <taxon>Intestinimonas</taxon>
    </lineage>
</organism>
<evidence type="ECO:0000313" key="2">
    <source>
        <dbReference type="EMBL" id="ALP92528.1"/>
    </source>
</evidence>
<dbReference type="PROSITE" id="PS50943">
    <property type="entry name" value="HTH_CROC1"/>
    <property type="match status" value="1"/>
</dbReference>
<evidence type="ECO:0000313" key="5">
    <source>
        <dbReference type="Proteomes" id="UP000245778"/>
    </source>
</evidence>
<gene>
    <name evidence="3" type="ORF">C7373_101571</name>
    <name evidence="2" type="ORF">IB211_00132c</name>
</gene>
<dbReference type="InterPro" id="IPR001387">
    <property type="entry name" value="Cro/C1-type_HTH"/>
</dbReference>
<evidence type="ECO:0000313" key="4">
    <source>
        <dbReference type="Proteomes" id="UP000064844"/>
    </source>
</evidence>
<dbReference type="STRING" id="1297617.IB211_00132c"/>
<dbReference type="PATRIC" id="fig|1297617.4.peg.131"/>
<proteinExistence type="predicted"/>
<dbReference type="Proteomes" id="UP000245778">
    <property type="component" value="Unassembled WGS sequence"/>
</dbReference>
<sequence length="70" mass="8017">MREDSDWSQAFVGTSIGLPQRTYAYYESGGRSIPPEIWGRLADLYGTSVDYLMGRTDVRDPYPPAKKRRD</sequence>
<reference evidence="4" key="2">
    <citation type="submission" date="2015-04" db="EMBL/GenBank/DDBJ databases">
        <title>A butyrogenic pathway from the amino acid lysine in a human gut commensal.</title>
        <authorList>
            <person name="de Vos W.M."/>
            <person name="Bui N.T.P."/>
            <person name="Plugge C.M."/>
            <person name="Ritari J."/>
        </authorList>
    </citation>
    <scope>NUCLEOTIDE SEQUENCE [LARGE SCALE GENOMIC DNA]</scope>
    <source>
        <strain evidence="4">AF211</strain>
    </source>
</reference>
<keyword evidence="4" id="KW-1185">Reference proteome</keyword>
<reference evidence="2 4" key="1">
    <citation type="journal article" date="2015" name="Nat. Commun.">
        <title>Production of butyrate from lysine and the Amadori product fructoselysine by a human gut commensal.</title>
        <authorList>
            <person name="Bui T.P."/>
            <person name="Ritari J."/>
            <person name="Boeren S."/>
            <person name="de Waard P."/>
            <person name="Plugge C.M."/>
            <person name="de Vos W.M."/>
        </authorList>
    </citation>
    <scope>NUCLEOTIDE SEQUENCE [LARGE SCALE GENOMIC DNA]</scope>
    <source>
        <strain evidence="2 4">AF211</strain>
    </source>
</reference>